<feature type="region of interest" description="Disordered" evidence="1">
    <location>
        <begin position="1"/>
        <end position="50"/>
    </location>
</feature>
<dbReference type="InterPro" id="IPR051654">
    <property type="entry name" value="Meroterpenoid_MTases"/>
</dbReference>
<comment type="caution">
    <text evidence="2">The sequence shown here is derived from an EMBL/GenBank/DDBJ whole genome shotgun (WGS) entry which is preliminary data.</text>
</comment>
<dbReference type="STRING" id="1196081.A0A364LC01"/>
<evidence type="ECO:0000313" key="3">
    <source>
        <dbReference type="Proteomes" id="UP000249363"/>
    </source>
</evidence>
<dbReference type="RefSeq" id="XP_040737831.1">
    <property type="nucleotide sequence ID" value="XM_040882233.1"/>
</dbReference>
<dbReference type="EMBL" id="MIKG01000023">
    <property type="protein sequence ID" value="RAO73317.1"/>
    <property type="molecule type" value="Genomic_DNA"/>
</dbReference>
<dbReference type="AlphaFoldDB" id="A0A364LC01"/>
<reference evidence="2 3" key="1">
    <citation type="journal article" date="2017" name="Biotechnol. Biofuels">
        <title>Differential beta-glucosidase expression as a function of carbon source availability in Talaromyces amestolkiae: a genomic and proteomic approach.</title>
        <authorList>
            <person name="de Eugenio L.I."/>
            <person name="Mendez-Liter J.A."/>
            <person name="Nieto-Dominguez M."/>
            <person name="Alonso L."/>
            <person name="Gil-Munoz J."/>
            <person name="Barriuso J."/>
            <person name="Prieto A."/>
            <person name="Martinez M.J."/>
        </authorList>
    </citation>
    <scope>NUCLEOTIDE SEQUENCE [LARGE SCALE GENOMIC DNA]</scope>
    <source>
        <strain evidence="2 3">CIB</strain>
    </source>
</reference>
<name>A0A364LC01_TALAM</name>
<dbReference type="PANTHER" id="PTHR35897">
    <property type="entry name" value="METHYLTRANSFERASE AUSD"/>
    <property type="match status" value="1"/>
</dbReference>
<dbReference type="Gene3D" id="3.40.50.150">
    <property type="entry name" value="Vaccinia Virus protein VP39"/>
    <property type="match status" value="1"/>
</dbReference>
<organism evidence="2 3">
    <name type="scientific">Talaromyces amestolkiae</name>
    <dbReference type="NCBI Taxonomy" id="1196081"/>
    <lineage>
        <taxon>Eukaryota</taxon>
        <taxon>Fungi</taxon>
        <taxon>Dikarya</taxon>
        <taxon>Ascomycota</taxon>
        <taxon>Pezizomycotina</taxon>
        <taxon>Eurotiomycetes</taxon>
        <taxon>Eurotiomycetidae</taxon>
        <taxon>Eurotiales</taxon>
        <taxon>Trichocomaceae</taxon>
        <taxon>Talaromyces</taxon>
        <taxon>Talaromyces sect. Talaromyces</taxon>
    </lineage>
</organism>
<protein>
    <recommendedName>
        <fullName evidence="4">Methyltransferase domain-containing protein</fullName>
    </recommendedName>
</protein>
<accession>A0A364LC01</accession>
<gene>
    <name evidence="2" type="ORF">BHQ10_009329</name>
</gene>
<dbReference type="PANTHER" id="PTHR35897:SF2">
    <property type="entry name" value="METHYLTRANSFERASE DOMAIN-CONTAINING PROTEIN"/>
    <property type="match status" value="1"/>
</dbReference>
<dbReference type="Proteomes" id="UP000249363">
    <property type="component" value="Unassembled WGS sequence"/>
</dbReference>
<sequence length="427" mass="48806">MDRETTMASSGRPETAWRANKRANNGQFLAEIDSKPKSEAGGQKDAISRKRGRVKVDVEQYFRNEITKTPTSEVWKMENKKRRIGNDQGLSLMEKLDKQLEKMPIIEKKLAEQFKQLAEHKELAETRNRPHWQVRVAELERLITTPNAETRFNRNAIVHGADVFNDYEALKNIDRSNNLAQFNAASQGFFKAYGFQWDSLSYDKLRLVLNMSTRDAYPTILKRLKDNGARLIDSGCFLGSDLRRLAFDGAPTENLYGADIVSHWEVGFVLYRDEDKFKTHFIEADMLSINKDDDAGSGEATSLQALRDTAEIVSISAVLHQGDWDDQVKFAKKVAALTKGPDSLVVGHQIGNVEAKQIWDKALQLHHWRYTPESFAKLWDQVGAETDTAWKTKGKLLSFEKMGWDPEDNRWMEPGDKVHNFVVTRLK</sequence>
<dbReference type="InterPro" id="IPR029063">
    <property type="entry name" value="SAM-dependent_MTases_sf"/>
</dbReference>
<proteinExistence type="predicted"/>
<keyword evidence="3" id="KW-1185">Reference proteome</keyword>
<evidence type="ECO:0000256" key="1">
    <source>
        <dbReference type="SAM" id="MobiDB-lite"/>
    </source>
</evidence>
<dbReference type="SUPFAM" id="SSF53335">
    <property type="entry name" value="S-adenosyl-L-methionine-dependent methyltransferases"/>
    <property type="match status" value="1"/>
</dbReference>
<evidence type="ECO:0008006" key="4">
    <source>
        <dbReference type="Google" id="ProtNLM"/>
    </source>
</evidence>
<dbReference type="OrthoDB" id="2094832at2759"/>
<evidence type="ECO:0000313" key="2">
    <source>
        <dbReference type="EMBL" id="RAO73317.1"/>
    </source>
</evidence>
<dbReference type="GeneID" id="63798543"/>